<organism evidence="2 3">
    <name type="scientific">Colletotrichum godetiae</name>
    <dbReference type="NCBI Taxonomy" id="1209918"/>
    <lineage>
        <taxon>Eukaryota</taxon>
        <taxon>Fungi</taxon>
        <taxon>Dikarya</taxon>
        <taxon>Ascomycota</taxon>
        <taxon>Pezizomycotina</taxon>
        <taxon>Sordariomycetes</taxon>
        <taxon>Hypocreomycetidae</taxon>
        <taxon>Glomerellales</taxon>
        <taxon>Glomerellaceae</taxon>
        <taxon>Colletotrichum</taxon>
        <taxon>Colletotrichum acutatum species complex</taxon>
    </lineage>
</organism>
<reference evidence="2" key="1">
    <citation type="submission" date="2021-06" db="EMBL/GenBank/DDBJ databases">
        <title>Comparative genomics, transcriptomics and evolutionary studies reveal genomic signatures of adaptation to plant cell wall in hemibiotrophic fungi.</title>
        <authorList>
            <consortium name="DOE Joint Genome Institute"/>
            <person name="Baroncelli R."/>
            <person name="Diaz J.F."/>
            <person name="Benocci T."/>
            <person name="Peng M."/>
            <person name="Battaglia E."/>
            <person name="Haridas S."/>
            <person name="Andreopoulos W."/>
            <person name="Labutti K."/>
            <person name="Pangilinan J."/>
            <person name="Floch G.L."/>
            <person name="Makela M.R."/>
            <person name="Henrissat B."/>
            <person name="Grigoriev I.V."/>
            <person name="Crouch J.A."/>
            <person name="De Vries R.P."/>
            <person name="Sukno S.A."/>
            <person name="Thon M.R."/>
        </authorList>
    </citation>
    <scope>NUCLEOTIDE SEQUENCE</scope>
    <source>
        <strain evidence="2">CBS 193.32</strain>
    </source>
</reference>
<evidence type="ECO:0000313" key="3">
    <source>
        <dbReference type="Proteomes" id="UP001224890"/>
    </source>
</evidence>
<dbReference type="AlphaFoldDB" id="A0AAJ0ASS4"/>
<evidence type="ECO:0000256" key="1">
    <source>
        <dbReference type="SAM" id="MobiDB-lite"/>
    </source>
</evidence>
<name>A0AAJ0ASS4_9PEZI</name>
<gene>
    <name evidence="2" type="ORF">BDP55DRAFT_376245</name>
</gene>
<proteinExistence type="predicted"/>
<feature type="region of interest" description="Disordered" evidence="1">
    <location>
        <begin position="1"/>
        <end position="47"/>
    </location>
</feature>
<accession>A0AAJ0ASS4</accession>
<dbReference type="RefSeq" id="XP_060433401.1">
    <property type="nucleotide sequence ID" value="XM_060567131.1"/>
</dbReference>
<protein>
    <submittedName>
        <fullName evidence="2">Uncharacterized protein</fullName>
    </submittedName>
</protein>
<sequence length="174" mass="19927">MKRKTQSDPILGFLEARKPPSPSPSSIVNFWRGSPPSRRGHRHTGPGGVRKDLERVLFESLLLGLGFFRLRWGEFLPHLCDLRTSAIFFNSRRYHFTQPRTRAGTRQAYHFSSRCHGQPVALFLQPNDPTGKEVWAGLAGAHWDRIFFHSGMASQKTTFLFPPPILRAKIIHRL</sequence>
<keyword evidence="3" id="KW-1185">Reference proteome</keyword>
<dbReference type="Proteomes" id="UP001224890">
    <property type="component" value="Unassembled WGS sequence"/>
</dbReference>
<dbReference type="EMBL" id="JAHMHR010000007">
    <property type="protein sequence ID" value="KAK1689706.1"/>
    <property type="molecule type" value="Genomic_DNA"/>
</dbReference>
<comment type="caution">
    <text evidence="2">The sequence shown here is derived from an EMBL/GenBank/DDBJ whole genome shotgun (WGS) entry which is preliminary data.</text>
</comment>
<evidence type="ECO:0000313" key="2">
    <source>
        <dbReference type="EMBL" id="KAK1689706.1"/>
    </source>
</evidence>
<dbReference type="GeneID" id="85451657"/>